<evidence type="ECO:0000256" key="1">
    <source>
        <dbReference type="ARBA" id="ARBA00001933"/>
    </source>
</evidence>
<reference evidence="6 7" key="1">
    <citation type="journal article" date="2013" name="MBio">
        <title>Genome sequencing of the plant pathogen Taphrina deformans, the causal agent of peach leaf curl.</title>
        <authorList>
            <person name="Cisse O.H."/>
            <person name="Almeida J.M.G.C.F."/>
            <person name="Fonseca A."/>
            <person name="Kumar A.A."/>
            <person name="Salojaervi J."/>
            <person name="Overmyer K."/>
            <person name="Hauser P.M."/>
            <person name="Pagni M."/>
        </authorList>
    </citation>
    <scope>NUCLEOTIDE SEQUENCE [LARGE SCALE GENOMIC DNA]</scope>
    <source>
        <strain evidence="7">PYCC 5710 / ATCC 11124 / CBS 356.35 / IMI 108563 / JCM 9778 / NBRC 8474</strain>
    </source>
</reference>
<evidence type="ECO:0000256" key="4">
    <source>
        <dbReference type="ARBA" id="ARBA00022898"/>
    </source>
</evidence>
<accession>R4XFT0</accession>
<dbReference type="EMBL" id="CAHR02000271">
    <property type="protein sequence ID" value="CCG84605.1"/>
    <property type="molecule type" value="Genomic_DNA"/>
</dbReference>
<dbReference type="InterPro" id="IPR015421">
    <property type="entry name" value="PyrdxlP-dep_Trfase_major"/>
</dbReference>
<comment type="cofactor">
    <cofactor evidence="1">
        <name>pyridoxal 5'-phosphate</name>
        <dbReference type="ChEBI" id="CHEBI:597326"/>
    </cofactor>
</comment>
<evidence type="ECO:0000313" key="6">
    <source>
        <dbReference type="EMBL" id="CCG84605.1"/>
    </source>
</evidence>
<dbReference type="InterPro" id="IPR004839">
    <property type="entry name" value="Aminotransferase_I/II_large"/>
</dbReference>
<keyword evidence="7" id="KW-1185">Reference proteome</keyword>
<dbReference type="Gene3D" id="3.90.1150.10">
    <property type="entry name" value="Aspartate Aminotransferase, domain 1"/>
    <property type="match status" value="1"/>
</dbReference>
<dbReference type="Pfam" id="PF00155">
    <property type="entry name" value="Aminotran_1_2"/>
    <property type="match status" value="1"/>
</dbReference>
<dbReference type="GO" id="GO:0016740">
    <property type="term" value="F:transferase activity"/>
    <property type="evidence" value="ECO:0007669"/>
    <property type="project" value="UniProtKB-KW"/>
</dbReference>
<dbReference type="GO" id="GO:0009102">
    <property type="term" value="P:biotin biosynthetic process"/>
    <property type="evidence" value="ECO:0007669"/>
    <property type="project" value="TreeGrafter"/>
</dbReference>
<dbReference type="SUPFAM" id="SSF53383">
    <property type="entry name" value="PLP-dependent transferases"/>
    <property type="match status" value="1"/>
</dbReference>
<proteinExistence type="inferred from homology"/>
<comment type="caution">
    <text evidence="6">The sequence shown here is derived from an EMBL/GenBank/DDBJ whole genome shotgun (WGS) entry which is preliminary data.</text>
</comment>
<organism evidence="6 7">
    <name type="scientific">Taphrina deformans (strain PYCC 5710 / ATCC 11124 / CBS 356.35 / IMI 108563 / JCM 9778 / NBRC 8474)</name>
    <name type="common">Peach leaf curl fungus</name>
    <name type="synonym">Lalaria deformans</name>
    <dbReference type="NCBI Taxonomy" id="1097556"/>
    <lineage>
        <taxon>Eukaryota</taxon>
        <taxon>Fungi</taxon>
        <taxon>Dikarya</taxon>
        <taxon>Ascomycota</taxon>
        <taxon>Taphrinomycotina</taxon>
        <taxon>Taphrinomycetes</taxon>
        <taxon>Taphrinales</taxon>
        <taxon>Taphrinaceae</taxon>
        <taxon>Taphrina</taxon>
    </lineage>
</organism>
<dbReference type="GO" id="GO:0030170">
    <property type="term" value="F:pyridoxal phosphate binding"/>
    <property type="evidence" value="ECO:0007669"/>
    <property type="project" value="InterPro"/>
</dbReference>
<sequence>MRQQLQARKLKGSLRTLKQTSTTDELHDFSSNDYLDLSTSTVLRGLYEGYMRKEQSLASTGSRLLSGNNSLVGQIEAEAKHYWKSEEALVCSSGYEANVSIFNCLPQPGDTIIYDELIHASVHVGMKNSRATHKAKFRHNDLVHLAQLLRSEASKGPSRSVFIAIETVYSMDGDLAPLLKILKIIRRECPWARLVLDEAHATGIFGDFGQGLAFELGLHDAPEILLRLHTFGKGAAGTGAVIVCDALVKQYLLNYAKGLIYSTFMAKPALCLARASLKMLSSGQARNAQEALLDKMRYTQKALNVLSHSHSLTLPSQVCSPVIPVLTPQAVELSSYLQRQGFRVLPVRYPTVAKGRERLRICLRSNIDHKVIDDLISAMDLWVTCEDLLDKEKEKSVESNDMISTAKI</sequence>
<dbReference type="OrthoDB" id="2382073at2759"/>
<evidence type="ECO:0000256" key="2">
    <source>
        <dbReference type="ARBA" id="ARBA00010008"/>
    </source>
</evidence>
<comment type="similarity">
    <text evidence="2">Belongs to the class-II pyridoxal-phosphate-dependent aminotransferase family. BioF subfamily.</text>
</comment>
<dbReference type="InterPro" id="IPR015422">
    <property type="entry name" value="PyrdxlP-dep_Trfase_small"/>
</dbReference>
<dbReference type="InterPro" id="IPR015424">
    <property type="entry name" value="PyrdxlP-dep_Trfase"/>
</dbReference>
<evidence type="ECO:0000313" key="7">
    <source>
        <dbReference type="Proteomes" id="UP000013776"/>
    </source>
</evidence>
<dbReference type="PANTHER" id="PTHR13693">
    <property type="entry name" value="CLASS II AMINOTRANSFERASE/8-AMINO-7-OXONONANOATE SYNTHASE"/>
    <property type="match status" value="1"/>
</dbReference>
<dbReference type="STRING" id="1097556.R4XFT0"/>
<gene>
    <name evidence="6" type="ORF">TAPDE_005092</name>
</gene>
<dbReference type="InterPro" id="IPR050087">
    <property type="entry name" value="AON_synthase_class-II"/>
</dbReference>
<keyword evidence="3" id="KW-0808">Transferase</keyword>
<name>R4XFT0_TAPDE</name>
<dbReference type="AlphaFoldDB" id="R4XFT0"/>
<dbReference type="Proteomes" id="UP000013776">
    <property type="component" value="Unassembled WGS sequence"/>
</dbReference>
<evidence type="ECO:0000256" key="3">
    <source>
        <dbReference type="ARBA" id="ARBA00022679"/>
    </source>
</evidence>
<dbReference type="eggNOG" id="KOG1360">
    <property type="taxonomic scope" value="Eukaryota"/>
</dbReference>
<dbReference type="VEuPathDB" id="FungiDB:TAPDE_005092"/>
<dbReference type="Gene3D" id="3.40.640.10">
    <property type="entry name" value="Type I PLP-dependent aspartate aminotransferase-like (Major domain)"/>
    <property type="match status" value="1"/>
</dbReference>
<evidence type="ECO:0000259" key="5">
    <source>
        <dbReference type="Pfam" id="PF00155"/>
    </source>
</evidence>
<dbReference type="PANTHER" id="PTHR13693:SF77">
    <property type="entry name" value="8-AMINO-7-OXONONANOATE SYNTHASE"/>
    <property type="match status" value="1"/>
</dbReference>
<feature type="domain" description="Aminotransferase class I/classII large" evidence="5">
    <location>
        <begin position="28"/>
        <end position="378"/>
    </location>
</feature>
<keyword evidence="4" id="KW-0663">Pyridoxal phosphate</keyword>
<protein>
    <recommendedName>
        <fullName evidence="5">Aminotransferase class I/classII large domain-containing protein</fullName>
    </recommendedName>
</protein>